<organism evidence="1 2">
    <name type="scientific">Bergeyella zoohelcum</name>
    <dbReference type="NCBI Taxonomy" id="1015"/>
    <lineage>
        <taxon>Bacteria</taxon>
        <taxon>Pseudomonadati</taxon>
        <taxon>Bacteroidota</taxon>
        <taxon>Flavobacteriia</taxon>
        <taxon>Flavobacteriales</taxon>
        <taxon>Weeksellaceae</taxon>
        <taxon>Bergeyella</taxon>
    </lineage>
</organism>
<name>A0A376C059_9FLAO</name>
<gene>
    <name evidence="1" type="ORF">NCTC11661_00780</name>
</gene>
<proteinExistence type="predicted"/>
<dbReference type="Proteomes" id="UP000255515">
    <property type="component" value="Unassembled WGS sequence"/>
</dbReference>
<dbReference type="AlphaFoldDB" id="A0A376C059"/>
<evidence type="ECO:0000313" key="2">
    <source>
        <dbReference type="Proteomes" id="UP000255515"/>
    </source>
</evidence>
<reference evidence="1 2" key="1">
    <citation type="submission" date="2018-06" db="EMBL/GenBank/DDBJ databases">
        <authorList>
            <consortium name="Pathogen Informatics"/>
            <person name="Doyle S."/>
        </authorList>
    </citation>
    <scope>NUCLEOTIDE SEQUENCE [LARGE SCALE GENOMIC DNA]</scope>
    <source>
        <strain evidence="1 2">NCTC11661</strain>
    </source>
</reference>
<dbReference type="EMBL" id="UFTJ01000001">
    <property type="protein sequence ID" value="SSZ47114.1"/>
    <property type="molecule type" value="Genomic_DNA"/>
</dbReference>
<sequence>MKDKFISNDGFEIPLHEAKFTFVEENPRFKDSFWTNYTLPIDIEYTRDFISNFGHYSSLNASNLKRYHEGIHLFEGKPRVAKMEIMEFRRNSIKIQIDSGFETLPNFDKKLEDLPLLDLPVNDIYAHANEIVHKKYPETVYNFPKLYTDQYSLDSEEWKYFDSFINNRADYGGGTGKVFHRNRLENDKDVYNKNIIHPLPYLLYVLKVGFADAGFRLEGEILEDEYLKQRLIWSGRNYYKTGEQKEHKITAYHEDFTDTLQNTTGKWTKRVRIAAPGKYRMNISVEGAAGRTSRLTISSSNITLFTHPMHIDRAGKYTHSFEFDVSEQEAEQGGELIFSYIGYHAADAFDNEGKNIGMARIHINPQRVHTADGKVIPYVFNENRVQLSRAMPEMTFGELVTTIKNLRNYDLYFEGNKAIMNIIRLADGNTNELIDFRAFEVDDPLRTFNDKISFNIKFPEHESVELKNVYFDEKGCHLNKKNVPDETTEISINAFCLPLTHFRGAYTAKVFDEASTLMLVYYDGLNTEGNNHATNPPGLMDENLAQHLKSWYMNRLTNYSYKWSFITEKNKIRKYDIRSEIFCYGKRHLIKSWTKRSLSETLYIVEMETETY</sequence>
<evidence type="ECO:0000313" key="1">
    <source>
        <dbReference type="EMBL" id="SSZ47114.1"/>
    </source>
</evidence>
<accession>A0A376C059</accession>
<dbReference type="RefSeq" id="WP_002686477.1">
    <property type="nucleotide sequence ID" value="NZ_UFTJ01000001.1"/>
</dbReference>
<protein>
    <submittedName>
        <fullName evidence="1">Uncharacterized protein</fullName>
    </submittedName>
</protein>